<evidence type="ECO:0000256" key="10">
    <source>
        <dbReference type="ARBA" id="ARBA00023163"/>
    </source>
</evidence>
<dbReference type="PhylomeDB" id="A0A0D2WIF9"/>
<dbReference type="GO" id="GO:0005634">
    <property type="term" value="C:nucleus"/>
    <property type="evidence" value="ECO:0007669"/>
    <property type="project" value="UniProtKB-SubCell"/>
</dbReference>
<evidence type="ECO:0000313" key="15">
    <source>
        <dbReference type="EMBL" id="KJE88813.1"/>
    </source>
</evidence>
<feature type="region of interest" description="Disordered" evidence="13">
    <location>
        <begin position="641"/>
        <end position="678"/>
    </location>
</feature>
<dbReference type="Pfam" id="PF22528">
    <property type="entry name" value="PRMT_C"/>
    <property type="match status" value="1"/>
</dbReference>
<comment type="catalytic activity">
    <reaction evidence="12">
        <text>L-arginyl-[protein] + 2 S-adenosyl-L-methionine = N(omega),N(omega)-dimethyl-L-arginyl-[protein] + 2 S-adenosyl-L-homocysteine + 2 H(+)</text>
        <dbReference type="Rhea" id="RHEA:48096"/>
        <dbReference type="Rhea" id="RHEA-COMP:10532"/>
        <dbReference type="Rhea" id="RHEA-COMP:11991"/>
        <dbReference type="ChEBI" id="CHEBI:15378"/>
        <dbReference type="ChEBI" id="CHEBI:29965"/>
        <dbReference type="ChEBI" id="CHEBI:57856"/>
        <dbReference type="ChEBI" id="CHEBI:59789"/>
        <dbReference type="ChEBI" id="CHEBI:61897"/>
        <dbReference type="EC" id="2.1.1.319"/>
    </reaction>
</comment>
<keyword evidence="8" id="KW-0156">Chromatin regulator</keyword>
<dbReference type="PANTHER" id="PTHR11006:SF10">
    <property type="entry name" value="HISTONE-ARGININE METHYLTRANSFERASE CARMER-RELATED"/>
    <property type="match status" value="1"/>
</dbReference>
<dbReference type="Gene3D" id="2.70.160.11">
    <property type="entry name" value="Hnrnp arginine n-methyltransferase1"/>
    <property type="match status" value="1"/>
</dbReference>
<dbReference type="Pfam" id="PF06325">
    <property type="entry name" value="PrmA"/>
    <property type="match status" value="1"/>
</dbReference>
<evidence type="ECO:0000256" key="5">
    <source>
        <dbReference type="ARBA" id="ARBA00022603"/>
    </source>
</evidence>
<organism evidence="15 16">
    <name type="scientific">Capsaspora owczarzaki (strain ATCC 30864)</name>
    <dbReference type="NCBI Taxonomy" id="595528"/>
    <lineage>
        <taxon>Eukaryota</taxon>
        <taxon>Filasterea</taxon>
        <taxon>Capsaspora</taxon>
    </lineage>
</organism>
<dbReference type="STRING" id="595528.A0A0D2WIF9"/>
<keyword evidence="7" id="KW-0949">S-adenosyl-L-methionine</keyword>
<evidence type="ECO:0000256" key="3">
    <source>
        <dbReference type="ARBA" id="ARBA00011925"/>
    </source>
</evidence>
<evidence type="ECO:0000256" key="4">
    <source>
        <dbReference type="ARBA" id="ARBA00022490"/>
    </source>
</evidence>
<keyword evidence="16" id="KW-1185">Reference proteome</keyword>
<dbReference type="GO" id="GO:0070611">
    <property type="term" value="F:histone H3R2 methyltransferase activity"/>
    <property type="evidence" value="ECO:0007669"/>
    <property type="project" value="TreeGrafter"/>
</dbReference>
<dbReference type="PANTHER" id="PTHR11006">
    <property type="entry name" value="PROTEIN ARGININE N-METHYLTRANSFERASE"/>
    <property type="match status" value="1"/>
</dbReference>
<dbReference type="InterPro" id="IPR055135">
    <property type="entry name" value="PRMT_dom"/>
</dbReference>
<protein>
    <recommendedName>
        <fullName evidence="3">type I protein arginine methyltransferase</fullName>
        <ecNumber evidence="3">2.1.1.319</ecNumber>
    </recommendedName>
</protein>
<proteinExistence type="predicted"/>
<sequence>MAASAGSSSAQSQPQATASTTTTSGPSGPSGPSVLFNQVVLLNLDDDSKQDAWPHAAQPISFSPVSVQSASFFTLRLTLLAAQAPLATETVSKQATTSRALPAPRVVRLQIVHGDGTILDSIMSPYTQRCKLSARSCVLGLAERAVSVRFATVADYAQFDEYLLEHLATARDSDCAVAPVNPATATAATAATAVTSASENAPSLNGTEAALSEFAMRTDRTSSSQYFHYYGQLLQQQNMLQDLVRTGTYQRAMLENAADFEDKVVLDVGAGTGVLSFFAIQAGARKVYAIEASAMADNTRLLVERNGLAGRIIVINAKAEEVELPEQVDLIISEPMGTLLVNERMLETYIYARKWLRHNPDLPAGQSGDGLAGDAKSLPMSTSTHTLNDGDGDDANDDATAANADTQAPAASSTHPSAMFPSMAYLYCAPFVDEYLYMEQFSKTTFWYQPSFYGINVSDLHERALQEVFSQPIVDAIDPALINAKPVCKIFNFGSVATEELVNFEIPFSFKYETASMVHGLAFWFDVSFNGSQSVVWLSTSPVAPLTHWYQFRCLMPRPVLLARGQTLVGRAIMRGNSRQSYDLEVEMSILEMPNVVLRNRVNVKEPLYRYTGSPVAATTQAAVAASTAAAEATAAAAAAAAAAGNASSHPPASIVGDDGRFMDLSEDDDVPAAAAAP</sequence>
<dbReference type="GO" id="GO:0035241">
    <property type="term" value="F:protein-arginine omega-N monomethyltransferase activity"/>
    <property type="evidence" value="ECO:0007669"/>
    <property type="project" value="UniProtKB-ARBA"/>
</dbReference>
<gene>
    <name evidence="15" type="ORF">CAOG_000394</name>
</gene>
<evidence type="ECO:0000256" key="9">
    <source>
        <dbReference type="ARBA" id="ARBA00023015"/>
    </source>
</evidence>
<keyword evidence="5 15" id="KW-0489">Methyltransferase</keyword>
<keyword evidence="6 15" id="KW-0808">Transferase</keyword>
<keyword evidence="9" id="KW-0805">Transcription regulation</keyword>
<evidence type="ECO:0000259" key="14">
    <source>
        <dbReference type="Pfam" id="PF22528"/>
    </source>
</evidence>
<dbReference type="FunFam" id="3.40.50.150:FF:000052">
    <property type="entry name" value="Probable histone-arginine methyltransferase CARM1"/>
    <property type="match status" value="1"/>
</dbReference>
<keyword evidence="10" id="KW-0804">Transcription</keyword>
<dbReference type="EC" id="2.1.1.319" evidence="3"/>
<dbReference type="GO" id="GO:0032259">
    <property type="term" value="P:methylation"/>
    <property type="evidence" value="ECO:0007669"/>
    <property type="project" value="UniProtKB-KW"/>
</dbReference>
<evidence type="ECO:0000256" key="1">
    <source>
        <dbReference type="ARBA" id="ARBA00004123"/>
    </source>
</evidence>
<dbReference type="RefSeq" id="XP_004365265.1">
    <property type="nucleotide sequence ID" value="XM_004365208.2"/>
</dbReference>
<dbReference type="OrthoDB" id="7848332at2759"/>
<reference evidence="16" key="1">
    <citation type="submission" date="2011-02" db="EMBL/GenBank/DDBJ databases">
        <title>The Genome Sequence of Capsaspora owczarzaki ATCC 30864.</title>
        <authorList>
            <person name="Russ C."/>
            <person name="Cuomo C."/>
            <person name="Burger G."/>
            <person name="Gray M.W."/>
            <person name="Holland P.W.H."/>
            <person name="King N."/>
            <person name="Lang F.B.F."/>
            <person name="Roger A.J."/>
            <person name="Ruiz-Trillo I."/>
            <person name="Young S.K."/>
            <person name="Zeng Q."/>
            <person name="Gargeya S."/>
            <person name="Alvarado L."/>
            <person name="Berlin A."/>
            <person name="Chapman S.B."/>
            <person name="Chen Z."/>
            <person name="Freedman E."/>
            <person name="Gellesch M."/>
            <person name="Goldberg J."/>
            <person name="Griggs A."/>
            <person name="Gujja S."/>
            <person name="Heilman E."/>
            <person name="Heiman D."/>
            <person name="Howarth C."/>
            <person name="Mehta T."/>
            <person name="Neiman D."/>
            <person name="Pearson M."/>
            <person name="Roberts A."/>
            <person name="Saif S."/>
            <person name="Shea T."/>
            <person name="Shenoy N."/>
            <person name="Sisk P."/>
            <person name="Stolte C."/>
            <person name="Sykes S."/>
            <person name="White J."/>
            <person name="Yandava C."/>
            <person name="Haas B."/>
            <person name="Nusbaum C."/>
            <person name="Birren B."/>
        </authorList>
    </citation>
    <scope>NUCLEOTIDE SEQUENCE</scope>
    <source>
        <strain evidence="16">ATCC 30864</strain>
    </source>
</reference>
<dbReference type="EMBL" id="KE346360">
    <property type="protein sequence ID" value="KJE88813.1"/>
    <property type="molecule type" value="Genomic_DNA"/>
</dbReference>
<feature type="region of interest" description="Disordered" evidence="13">
    <location>
        <begin position="366"/>
        <end position="415"/>
    </location>
</feature>
<dbReference type="InParanoid" id="A0A0D2WIF9"/>
<evidence type="ECO:0000313" key="16">
    <source>
        <dbReference type="Proteomes" id="UP000008743"/>
    </source>
</evidence>
<evidence type="ECO:0000256" key="12">
    <source>
        <dbReference type="ARBA" id="ARBA00049086"/>
    </source>
</evidence>
<dbReference type="Proteomes" id="UP000008743">
    <property type="component" value="Unassembled WGS sequence"/>
</dbReference>
<dbReference type="SUPFAM" id="SSF53335">
    <property type="entry name" value="S-adenosyl-L-methionine-dependent methyltransferases"/>
    <property type="match status" value="1"/>
</dbReference>
<comment type="subcellular location">
    <subcellularLocation>
        <location evidence="2">Cytoplasm</location>
    </subcellularLocation>
    <subcellularLocation>
        <location evidence="1">Nucleus</location>
    </subcellularLocation>
</comment>
<feature type="region of interest" description="Disordered" evidence="13">
    <location>
        <begin position="1"/>
        <end position="31"/>
    </location>
</feature>
<dbReference type="InterPro" id="IPR025799">
    <property type="entry name" value="Arg_MeTrfase"/>
</dbReference>
<dbReference type="InterPro" id="IPR029063">
    <property type="entry name" value="SAM-dependent_MTases_sf"/>
</dbReference>
<dbReference type="AlphaFoldDB" id="A0A0D2WIF9"/>
<evidence type="ECO:0000256" key="2">
    <source>
        <dbReference type="ARBA" id="ARBA00004496"/>
    </source>
</evidence>
<evidence type="ECO:0000256" key="6">
    <source>
        <dbReference type="ARBA" id="ARBA00022679"/>
    </source>
</evidence>
<evidence type="ECO:0000256" key="11">
    <source>
        <dbReference type="ARBA" id="ARBA00023242"/>
    </source>
</evidence>
<dbReference type="GO" id="GO:0035242">
    <property type="term" value="F:protein-arginine omega-N asymmetric methyltransferase activity"/>
    <property type="evidence" value="ECO:0007669"/>
    <property type="project" value="UniProtKB-EC"/>
</dbReference>
<dbReference type="Gene3D" id="3.40.50.150">
    <property type="entry name" value="Vaccinia Virus protein VP39"/>
    <property type="match status" value="1"/>
</dbReference>
<evidence type="ECO:0000256" key="7">
    <source>
        <dbReference type="ARBA" id="ARBA00022691"/>
    </source>
</evidence>
<dbReference type="GO" id="GO:0005737">
    <property type="term" value="C:cytoplasm"/>
    <property type="evidence" value="ECO:0007669"/>
    <property type="project" value="UniProtKB-SubCell"/>
</dbReference>
<name>A0A0D2WIF9_CAPO3</name>
<evidence type="ECO:0000256" key="13">
    <source>
        <dbReference type="SAM" id="MobiDB-lite"/>
    </source>
</evidence>
<feature type="compositionally biased region" description="Low complexity" evidence="13">
    <location>
        <begin position="398"/>
        <end position="411"/>
    </location>
</feature>
<keyword evidence="4" id="KW-0963">Cytoplasm</keyword>
<keyword evidence="11" id="KW-0539">Nucleus</keyword>
<feature type="domain" description="Protein arginine N-methyltransferase" evidence="14">
    <location>
        <begin position="424"/>
        <end position="589"/>
    </location>
</feature>
<evidence type="ECO:0000256" key="8">
    <source>
        <dbReference type="ARBA" id="ARBA00022853"/>
    </source>
</evidence>
<dbReference type="eggNOG" id="KOG1500">
    <property type="taxonomic scope" value="Eukaryota"/>
</dbReference>
<dbReference type="CDD" id="cd02440">
    <property type="entry name" value="AdoMet_MTases"/>
    <property type="match status" value="1"/>
</dbReference>
<accession>A0A0D2WIF9</accession>